<sequence length="542" mass="61528">MITTQKEQKIYFIFRVFLGLGIAVFFLWILNFHFIFLGKLKVSFDFLKANHFISYLQGGATPAWQDIKTKQAFQEIRGGSAVTDLVIPPGTAQLDLKVLADNPGKSFTFGYQAKDQLKKYYIASNPEFTALHWNVKEIDDYAVLYDPQAATPTDLEDLLANRKEETVLYRTPDVLDKYLASQVAASMGGKYFNDLDLPLRGEHTLRVCVGKDGILDLKINYAQKIGEETENVGVHVGFGAYLINPQISKEQLNPRSTGVVKDGVTEFTQDSKNADDLIDIYQEGLLPGSYTLQLKHDNDVTLSHIATHNVFIITDGLVINNPKIPLDVYVFSDSLNLYTFHGGGVQDVKINNDTISLPLKEKIVYQKEKPKKQEENNSTMPLLQVKAERADFSLYSYVPNTIFYPAVFPLEAFKVLQKNIMDDSALHQIIADDQIASAVTKEEEMAEITEDNTEDDAKDKVQHLQHIRYVVFRATPDYLAFLNNPEKPLDNSVYQLTLGSEDLENLTNNTLNMQFLVNGECRVNRIDLVYYRPFWPYLKKML</sequence>
<name>A0A1G2BAG2_9BACT</name>
<dbReference type="AlphaFoldDB" id="A0A1G2BAG2"/>
<keyword evidence="1" id="KW-0812">Transmembrane</keyword>
<reference evidence="2 3" key="1">
    <citation type="journal article" date="2016" name="Nat. Commun.">
        <title>Thousands of microbial genomes shed light on interconnected biogeochemical processes in an aquifer system.</title>
        <authorList>
            <person name="Anantharaman K."/>
            <person name="Brown C.T."/>
            <person name="Hug L.A."/>
            <person name="Sharon I."/>
            <person name="Castelle C.J."/>
            <person name="Probst A.J."/>
            <person name="Thomas B.C."/>
            <person name="Singh A."/>
            <person name="Wilkins M.J."/>
            <person name="Karaoz U."/>
            <person name="Brodie E.L."/>
            <person name="Williams K.H."/>
            <person name="Hubbard S.S."/>
            <person name="Banfield J.F."/>
        </authorList>
    </citation>
    <scope>NUCLEOTIDE SEQUENCE [LARGE SCALE GENOMIC DNA]</scope>
</reference>
<evidence type="ECO:0000256" key="1">
    <source>
        <dbReference type="SAM" id="Phobius"/>
    </source>
</evidence>
<dbReference type="EMBL" id="MHKI01000025">
    <property type="protein sequence ID" value="OGY86102.1"/>
    <property type="molecule type" value="Genomic_DNA"/>
</dbReference>
<organism evidence="2 3">
    <name type="scientific">Candidatus Kerfeldbacteria bacterium RIFOXYB2_FULL_38_14</name>
    <dbReference type="NCBI Taxonomy" id="1798547"/>
    <lineage>
        <taxon>Bacteria</taxon>
        <taxon>Candidatus Kerfeldiibacteriota</taxon>
    </lineage>
</organism>
<protein>
    <submittedName>
        <fullName evidence="2">Uncharacterized protein</fullName>
    </submittedName>
</protein>
<feature type="transmembrane region" description="Helical" evidence="1">
    <location>
        <begin position="12"/>
        <end position="36"/>
    </location>
</feature>
<accession>A0A1G2BAG2</accession>
<keyword evidence="1" id="KW-0472">Membrane</keyword>
<proteinExistence type="predicted"/>
<comment type="caution">
    <text evidence="2">The sequence shown here is derived from an EMBL/GenBank/DDBJ whole genome shotgun (WGS) entry which is preliminary data.</text>
</comment>
<evidence type="ECO:0000313" key="2">
    <source>
        <dbReference type="EMBL" id="OGY86102.1"/>
    </source>
</evidence>
<dbReference type="Proteomes" id="UP000176420">
    <property type="component" value="Unassembled WGS sequence"/>
</dbReference>
<keyword evidence="1" id="KW-1133">Transmembrane helix</keyword>
<evidence type="ECO:0000313" key="3">
    <source>
        <dbReference type="Proteomes" id="UP000176420"/>
    </source>
</evidence>
<gene>
    <name evidence="2" type="ORF">A2319_01425</name>
</gene>